<dbReference type="AlphaFoldDB" id="A0A9W9T598"/>
<proteinExistence type="predicted"/>
<reference evidence="1" key="1">
    <citation type="submission" date="2022-11" db="EMBL/GenBank/DDBJ databases">
        <authorList>
            <person name="Petersen C."/>
        </authorList>
    </citation>
    <scope>NUCLEOTIDE SEQUENCE</scope>
    <source>
        <strain evidence="1">IBT 16849</strain>
    </source>
</reference>
<name>A0A9W9T598_9EURO</name>
<comment type="caution">
    <text evidence="1">The sequence shown here is derived from an EMBL/GenBank/DDBJ whole genome shotgun (WGS) entry which is preliminary data.</text>
</comment>
<dbReference type="EMBL" id="JAPQKP010000001">
    <property type="protein sequence ID" value="KAJ5210018.1"/>
    <property type="molecule type" value="Genomic_DNA"/>
</dbReference>
<sequence>MTYLVTIITNTPDAPWDYSDEESPVLDAIRRTLGNIGSTLDRATHVGGPRIFPPRYYAHVDTTGTTADIFQEALQRTWSHTKTFRDEPVPEAEQILVEDLSS</sequence>
<dbReference type="Proteomes" id="UP001150879">
    <property type="component" value="Unassembled WGS sequence"/>
</dbReference>
<accession>A0A9W9T598</accession>
<evidence type="ECO:0000313" key="2">
    <source>
        <dbReference type="Proteomes" id="UP001150879"/>
    </source>
</evidence>
<evidence type="ECO:0000313" key="1">
    <source>
        <dbReference type="EMBL" id="KAJ5210018.1"/>
    </source>
</evidence>
<reference evidence="1" key="2">
    <citation type="journal article" date="2023" name="IMA Fungus">
        <title>Comparative genomic study of the Penicillium genus elucidates a diverse pangenome and 15 lateral gene transfer events.</title>
        <authorList>
            <person name="Petersen C."/>
            <person name="Sorensen T."/>
            <person name="Nielsen M.R."/>
            <person name="Sondergaard T.E."/>
            <person name="Sorensen J.L."/>
            <person name="Fitzpatrick D.A."/>
            <person name="Frisvad J.C."/>
            <person name="Nielsen K.L."/>
        </authorList>
    </citation>
    <scope>NUCLEOTIDE SEQUENCE</scope>
    <source>
        <strain evidence="1">IBT 16849</strain>
    </source>
</reference>
<organism evidence="1 2">
    <name type="scientific">Penicillium cf. griseofulvum</name>
    <dbReference type="NCBI Taxonomy" id="2972120"/>
    <lineage>
        <taxon>Eukaryota</taxon>
        <taxon>Fungi</taxon>
        <taxon>Dikarya</taxon>
        <taxon>Ascomycota</taxon>
        <taxon>Pezizomycotina</taxon>
        <taxon>Eurotiomycetes</taxon>
        <taxon>Eurotiomycetidae</taxon>
        <taxon>Eurotiales</taxon>
        <taxon>Aspergillaceae</taxon>
        <taxon>Penicillium</taxon>
    </lineage>
</organism>
<gene>
    <name evidence="1" type="ORF">N7472_000157</name>
</gene>
<protein>
    <submittedName>
        <fullName evidence="1">Uncharacterized protein</fullName>
    </submittedName>
</protein>
<keyword evidence="2" id="KW-1185">Reference proteome</keyword>